<evidence type="ECO:0000313" key="3">
    <source>
        <dbReference type="EMBL" id="MBB5430192.1"/>
    </source>
</evidence>
<dbReference type="Pfam" id="PF13556">
    <property type="entry name" value="HTH_30"/>
    <property type="match status" value="1"/>
</dbReference>
<reference evidence="3 4" key="1">
    <citation type="submission" date="2020-08" db="EMBL/GenBank/DDBJ databases">
        <title>Sequencing the genomes of 1000 actinobacteria strains.</title>
        <authorList>
            <person name="Klenk H.-P."/>
        </authorList>
    </citation>
    <scope>NUCLEOTIDE SEQUENCE [LARGE SCALE GENOMIC DNA]</scope>
    <source>
        <strain evidence="3 4">DSM 44551</strain>
    </source>
</reference>
<feature type="domain" description="RsbT co-antagonist protein RsbRD N-terminal" evidence="2">
    <location>
        <begin position="38"/>
        <end position="175"/>
    </location>
</feature>
<protein>
    <recommendedName>
        <fullName evidence="5">PucR family transcriptional regulator</fullName>
    </recommendedName>
</protein>
<evidence type="ECO:0008006" key="5">
    <source>
        <dbReference type="Google" id="ProtNLM"/>
    </source>
</evidence>
<accession>A0A7W8QGR6</accession>
<sequence>MTVHKPRAVLRTDRAGGDWSAPSFGGAELHRTLMAALPELTARVTERLTGEVEIYRKLPAEELAGDVRKIMEWTICAFAAALRTGLLPEGAELDRIRSSAAKRAEEGVPVDAVVTAYHVGALACLDAVASAAGPGDLADALAVNRLLVGFLGRVTSAVTGGYTEEYRALLGEGTADRQSLLSALLEGSWDEESAVHAGIRPPACYLVLSLAIDAHPDERAPGVSTGVAARRKVRRLRTELERRSAEPVLSRISSSEGLALVPLAGQGAGRADWDRTADLVRALGSAAGASVTAGAAVCAPSGVPDAARLATELRDLAVASRRPPGLYRLPDLLLEHQLTRPGPALDHLVELLGPAHANPDLLPTLRVHLETDLNRRRTAARLDVHPNTVDYRLRRFTALTGLDIARNHDRMVARAALAALDTAPARFRG</sequence>
<keyword evidence="4" id="KW-1185">Reference proteome</keyword>
<evidence type="ECO:0000259" key="1">
    <source>
        <dbReference type="Pfam" id="PF13556"/>
    </source>
</evidence>
<dbReference type="EMBL" id="JACHDB010000001">
    <property type="protein sequence ID" value="MBB5430192.1"/>
    <property type="molecule type" value="Genomic_DNA"/>
</dbReference>
<dbReference type="Gene3D" id="1.10.10.2840">
    <property type="entry name" value="PucR C-terminal helix-turn-helix domain"/>
    <property type="match status" value="1"/>
</dbReference>
<evidence type="ECO:0000313" key="4">
    <source>
        <dbReference type="Proteomes" id="UP000572635"/>
    </source>
</evidence>
<feature type="domain" description="PucR C-terminal helix-turn-helix" evidence="1">
    <location>
        <begin position="361"/>
        <end position="419"/>
    </location>
</feature>
<dbReference type="InterPro" id="IPR051448">
    <property type="entry name" value="CdaR-like_regulators"/>
</dbReference>
<gene>
    <name evidence="3" type="ORF">HDA36_000276</name>
</gene>
<dbReference type="InterPro" id="IPR042070">
    <property type="entry name" value="PucR_C-HTH_sf"/>
</dbReference>
<dbReference type="InterPro" id="IPR025736">
    <property type="entry name" value="PucR_C-HTH_dom"/>
</dbReference>
<proteinExistence type="predicted"/>
<comment type="caution">
    <text evidence="3">The sequence shown here is derived from an EMBL/GenBank/DDBJ whole genome shotgun (WGS) entry which is preliminary data.</text>
</comment>
<dbReference type="Pfam" id="PF14361">
    <property type="entry name" value="RsbRD_N"/>
    <property type="match status" value="1"/>
</dbReference>
<name>A0A7W8QGR6_9ACTN</name>
<dbReference type="RefSeq" id="WP_221331407.1">
    <property type="nucleotide sequence ID" value="NZ_BAAAJD010000082.1"/>
</dbReference>
<evidence type="ECO:0000259" key="2">
    <source>
        <dbReference type="Pfam" id="PF14361"/>
    </source>
</evidence>
<dbReference type="AlphaFoldDB" id="A0A7W8QGR6"/>
<dbReference type="PANTHER" id="PTHR33744:SF1">
    <property type="entry name" value="DNA-BINDING TRANSCRIPTIONAL ACTIVATOR ADER"/>
    <property type="match status" value="1"/>
</dbReference>
<organism evidence="3 4">
    <name type="scientific">Nocardiopsis composta</name>
    <dbReference type="NCBI Taxonomy" id="157465"/>
    <lineage>
        <taxon>Bacteria</taxon>
        <taxon>Bacillati</taxon>
        <taxon>Actinomycetota</taxon>
        <taxon>Actinomycetes</taxon>
        <taxon>Streptosporangiales</taxon>
        <taxon>Nocardiopsidaceae</taxon>
        <taxon>Nocardiopsis</taxon>
    </lineage>
</organism>
<dbReference type="PANTHER" id="PTHR33744">
    <property type="entry name" value="CARBOHYDRATE DIACID REGULATOR"/>
    <property type="match status" value="1"/>
</dbReference>
<dbReference type="InterPro" id="IPR025751">
    <property type="entry name" value="RsbRD_N_dom"/>
</dbReference>
<dbReference type="Proteomes" id="UP000572635">
    <property type="component" value="Unassembled WGS sequence"/>
</dbReference>